<accession>A0A2I0KD73</accession>
<sequence length="156" mass="18186">MTRGGEFDLRLHHGGYTMIIPLVKYVGGKVSISIEDPEKMLWVELRDLLGEIGYKTSHYVYVEANKKDETRHGDGHETGHIDEHEVEDTHWRTDDHEVENVDFDDDVDYLPVKESKYEDSTNGELESEKDSDEYVVGMQKRRTLRRQMAANNTMRQ</sequence>
<proteinExistence type="predicted"/>
<comment type="caution">
    <text evidence="2">The sequence shown here is derived from an EMBL/GenBank/DDBJ whole genome shotgun (WGS) entry which is preliminary data.</text>
</comment>
<evidence type="ECO:0000313" key="2">
    <source>
        <dbReference type="EMBL" id="PKI66468.1"/>
    </source>
</evidence>
<evidence type="ECO:0000256" key="1">
    <source>
        <dbReference type="SAM" id="MobiDB-lite"/>
    </source>
</evidence>
<name>A0A2I0KD73_PUNGR</name>
<gene>
    <name evidence="2" type="ORF">CRG98_013124</name>
</gene>
<protein>
    <submittedName>
        <fullName evidence="2">Uncharacterized protein</fullName>
    </submittedName>
</protein>
<reference evidence="2 3" key="1">
    <citation type="submission" date="2017-11" db="EMBL/GenBank/DDBJ databases">
        <title>De-novo sequencing of pomegranate (Punica granatum L.) genome.</title>
        <authorList>
            <person name="Akparov Z."/>
            <person name="Amiraslanov A."/>
            <person name="Hajiyeva S."/>
            <person name="Abbasov M."/>
            <person name="Kaur K."/>
            <person name="Hamwieh A."/>
            <person name="Solovyev V."/>
            <person name="Salamov A."/>
            <person name="Braich B."/>
            <person name="Kosarev P."/>
            <person name="Mahmoud A."/>
            <person name="Hajiyev E."/>
            <person name="Babayeva S."/>
            <person name="Izzatullayeva V."/>
            <person name="Mammadov A."/>
            <person name="Mammadov A."/>
            <person name="Sharifova S."/>
            <person name="Ojaghi J."/>
            <person name="Eynullazada K."/>
            <person name="Bayramov B."/>
            <person name="Abdulazimova A."/>
            <person name="Shahmuradov I."/>
        </authorList>
    </citation>
    <scope>NUCLEOTIDE SEQUENCE [LARGE SCALE GENOMIC DNA]</scope>
    <source>
        <strain evidence="3">cv. AG2017</strain>
        <tissue evidence="2">Leaf</tissue>
    </source>
</reference>
<evidence type="ECO:0000313" key="3">
    <source>
        <dbReference type="Proteomes" id="UP000233551"/>
    </source>
</evidence>
<organism evidence="2 3">
    <name type="scientific">Punica granatum</name>
    <name type="common">Pomegranate</name>
    <dbReference type="NCBI Taxonomy" id="22663"/>
    <lineage>
        <taxon>Eukaryota</taxon>
        <taxon>Viridiplantae</taxon>
        <taxon>Streptophyta</taxon>
        <taxon>Embryophyta</taxon>
        <taxon>Tracheophyta</taxon>
        <taxon>Spermatophyta</taxon>
        <taxon>Magnoliopsida</taxon>
        <taxon>eudicotyledons</taxon>
        <taxon>Gunneridae</taxon>
        <taxon>Pentapetalae</taxon>
        <taxon>rosids</taxon>
        <taxon>malvids</taxon>
        <taxon>Myrtales</taxon>
        <taxon>Lythraceae</taxon>
        <taxon>Punica</taxon>
    </lineage>
</organism>
<feature type="region of interest" description="Disordered" evidence="1">
    <location>
        <begin position="69"/>
        <end position="94"/>
    </location>
</feature>
<dbReference type="EMBL" id="PGOL01000674">
    <property type="protein sequence ID" value="PKI66468.1"/>
    <property type="molecule type" value="Genomic_DNA"/>
</dbReference>
<dbReference type="AlphaFoldDB" id="A0A2I0KD73"/>
<keyword evidence="3" id="KW-1185">Reference proteome</keyword>
<dbReference type="Proteomes" id="UP000233551">
    <property type="component" value="Unassembled WGS sequence"/>
</dbReference>